<gene>
    <name evidence="3" type="primary">Contig17487.g18598</name>
    <name evidence="3" type="ORF">STYLEM_2478</name>
</gene>
<protein>
    <submittedName>
        <fullName evidence="3">Protein cul-1</fullName>
    </submittedName>
</protein>
<dbReference type="SUPFAM" id="SSF75632">
    <property type="entry name" value="Cullin homology domain"/>
    <property type="match status" value="1"/>
</dbReference>
<proteinExistence type="inferred from homology"/>
<dbReference type="PANTHER" id="PTHR11932">
    <property type="entry name" value="CULLIN"/>
    <property type="match status" value="1"/>
</dbReference>
<organism evidence="3 4">
    <name type="scientific">Stylonychia lemnae</name>
    <name type="common">Ciliate</name>
    <dbReference type="NCBI Taxonomy" id="5949"/>
    <lineage>
        <taxon>Eukaryota</taxon>
        <taxon>Sar</taxon>
        <taxon>Alveolata</taxon>
        <taxon>Ciliophora</taxon>
        <taxon>Intramacronucleata</taxon>
        <taxon>Spirotrichea</taxon>
        <taxon>Stichotrichia</taxon>
        <taxon>Sporadotrichida</taxon>
        <taxon>Oxytrichidae</taxon>
        <taxon>Stylonychinae</taxon>
        <taxon>Stylonychia</taxon>
    </lineage>
</organism>
<feature type="domain" description="Cullin family profile" evidence="2">
    <location>
        <begin position="335"/>
        <end position="573"/>
    </location>
</feature>
<dbReference type="Gene3D" id="1.10.10.10">
    <property type="entry name" value="Winged helix-like DNA-binding domain superfamily/Winged helix DNA-binding domain"/>
    <property type="match status" value="1"/>
</dbReference>
<dbReference type="InParanoid" id="A0A077ZUB6"/>
<dbReference type="Proteomes" id="UP000039865">
    <property type="component" value="Unassembled WGS sequence"/>
</dbReference>
<comment type="similarity">
    <text evidence="1">Belongs to the cullin family.</text>
</comment>
<sequence>MSSFKIVQRSTYEIGIVETTSTLLSQQVIPQRLDLPADQYKDFQKLIYQSFQTLLACDITKKEEHSSIVDSMKQYLKFSNMKQEFVKVMNMCTLDNWKSLKTKVYKQSADDGRDDDEHTIMYAVGLQKLIENTQFIEKNVLCSNGIMRDLFLHIESNELQSFEKFLKDFIDLLLRFAFDDLYNFEQLIQQFSLLIVSLFDLTSANLRKTVQSLWLQQFSEIQDKVCDIYEILRQQLNDKSMYMRQFIRVLFQAKVANIEFKVLDAKLLELLEQMNSQGIIDLLKRYTIDESLIQRYFSIFVEQYKIYVKKLSSVENSVVLGKLLELQDKFMRDLDQSQLAPMFLSFLIQTNHSILRGYNQASEISQFFESNLDRLNEEMVLQALCYSVDKDKLEFELRKSLIQRVIEGQASTSQQQFNVKNEKLLCQLLQQSFGKNFIHKLNLIIHEQEEDKSDIKHSLANQLQVISFPTAMWINEVQNPLKQQIMHPQLLNLTVQFQESYKAKFKNRNLQFLTAIGKVELILDKKYEILVNTTQASMLLHFNERKQHEISSLRDKQLQIDDDIFKAFLMPLLNNKTLEITQDNIQLSSDLSQLGKQNNCYISSKDIVKFYRNKHLRGTSANDDVSGNSNEAKKVVKYLYKEHKFKIQAYIMRVLKSSFKINKKELFQKIYQKYLEDGIEVVQESIDKCMEEIYEKEYAKEEGDNYLYLP</sequence>
<evidence type="ECO:0000256" key="1">
    <source>
        <dbReference type="PROSITE-ProRule" id="PRU00330"/>
    </source>
</evidence>
<dbReference type="EMBL" id="CCKQ01002410">
    <property type="protein sequence ID" value="CDW73498.1"/>
    <property type="molecule type" value="Genomic_DNA"/>
</dbReference>
<accession>A0A077ZUB6</accession>
<dbReference type="SUPFAM" id="SSF46785">
    <property type="entry name" value="Winged helix' DNA-binding domain"/>
    <property type="match status" value="1"/>
</dbReference>
<evidence type="ECO:0000313" key="3">
    <source>
        <dbReference type="EMBL" id="CDW73498.1"/>
    </source>
</evidence>
<dbReference type="InterPro" id="IPR045093">
    <property type="entry name" value="Cullin"/>
</dbReference>
<dbReference type="InterPro" id="IPR036317">
    <property type="entry name" value="Cullin_homology_sf"/>
</dbReference>
<dbReference type="InterPro" id="IPR036388">
    <property type="entry name" value="WH-like_DNA-bd_sf"/>
</dbReference>
<name>A0A077ZUB6_STYLE</name>
<keyword evidence="4" id="KW-1185">Reference proteome</keyword>
<dbReference type="InterPro" id="IPR036390">
    <property type="entry name" value="WH_DNA-bd_sf"/>
</dbReference>
<evidence type="ECO:0000313" key="4">
    <source>
        <dbReference type="Proteomes" id="UP000039865"/>
    </source>
</evidence>
<dbReference type="Gene3D" id="3.30.230.130">
    <property type="entry name" value="Cullin, Chain C, Domain 2"/>
    <property type="match status" value="1"/>
</dbReference>
<dbReference type="InterPro" id="IPR016158">
    <property type="entry name" value="Cullin_homology"/>
</dbReference>
<dbReference type="InterPro" id="IPR059120">
    <property type="entry name" value="Cullin-like_AB"/>
</dbReference>
<dbReference type="Pfam" id="PF26557">
    <property type="entry name" value="Cullin_AB"/>
    <property type="match status" value="1"/>
</dbReference>
<dbReference type="AlphaFoldDB" id="A0A077ZUB6"/>
<evidence type="ECO:0000259" key="2">
    <source>
        <dbReference type="PROSITE" id="PS50069"/>
    </source>
</evidence>
<reference evidence="3 4" key="1">
    <citation type="submission" date="2014-06" db="EMBL/GenBank/DDBJ databases">
        <authorList>
            <person name="Swart Estienne"/>
        </authorList>
    </citation>
    <scope>NUCLEOTIDE SEQUENCE [LARGE SCALE GENOMIC DNA]</scope>
    <source>
        <strain evidence="3 4">130c</strain>
    </source>
</reference>
<dbReference type="PROSITE" id="PS50069">
    <property type="entry name" value="CULLIN_2"/>
    <property type="match status" value="1"/>
</dbReference>